<dbReference type="InterPro" id="IPR049704">
    <property type="entry name" value="Aminotrans_3_PPA_site"/>
</dbReference>
<accession>A0A084GZP5</accession>
<dbReference type="FunFam" id="3.40.640.10:FF:000004">
    <property type="entry name" value="Acetylornithine aminotransferase"/>
    <property type="match status" value="1"/>
</dbReference>
<dbReference type="GO" id="GO:0030170">
    <property type="term" value="F:pyridoxal phosphate binding"/>
    <property type="evidence" value="ECO:0007669"/>
    <property type="project" value="InterPro"/>
</dbReference>
<evidence type="ECO:0000256" key="4">
    <source>
        <dbReference type="RuleBase" id="RU003560"/>
    </source>
</evidence>
<proteinExistence type="inferred from homology"/>
<dbReference type="OrthoDB" id="9807885at2"/>
<dbReference type="SUPFAM" id="SSF53383">
    <property type="entry name" value="PLP-dependent transferases"/>
    <property type="match status" value="1"/>
</dbReference>
<dbReference type="InterPro" id="IPR015421">
    <property type="entry name" value="PyrdxlP-dep_Trfase_major"/>
</dbReference>
<name>A0A084GZP5_METID</name>
<dbReference type="PANTHER" id="PTHR43094">
    <property type="entry name" value="AMINOTRANSFERASE"/>
    <property type="match status" value="1"/>
</dbReference>
<dbReference type="Gene3D" id="3.90.1150.10">
    <property type="entry name" value="Aspartate Aminotransferase, domain 1"/>
    <property type="match status" value="1"/>
</dbReference>
<evidence type="ECO:0000313" key="6">
    <source>
        <dbReference type="Proteomes" id="UP000028549"/>
    </source>
</evidence>
<dbReference type="EMBL" id="JNVC02000004">
    <property type="protein sequence ID" value="KEZ52807.1"/>
    <property type="molecule type" value="Genomic_DNA"/>
</dbReference>
<dbReference type="Pfam" id="PF00202">
    <property type="entry name" value="Aminotran_3"/>
    <property type="match status" value="1"/>
</dbReference>
<sequence>MERDYLIKPMLDESYKIVSHGQGVYLFDTDGKKYMDASSGAVTCSIGHGVPEIIDAMGKQANAVSFVYRSQFSSHAAEGLAKKLSEITPGDLNWTFLVNSGSEAIETAMKTAIQYFQEQNRPQKTKIISRWMSYHGITLGALSLSGHPERRFRFQQLLESNPEVSPPYCYRCPFGLNPASCNAKCTDELETAIRRTGAEHIAAFVAEPLVGAAGAALTPPEGYYEKIRDICDRYDILLIADEVMTGIGRTGKTLAMEHWGVLPDIVALGKGMSAGYAPIAATLVSDRVMRPIQQGSKLIMSGHTYSANPQSAAASLAVLHYIEKNSLNDASAEKGKTLMKQLQKLQKKTSIIGDVRGMGLMIGIEFVTDKATKKPFSKACHLTSRIIKKAQMNGLLVYPAAAGIEGGDGDAILIAPPLTISEEELTELVRLFSKTISEIEAEIIRNKGECV</sequence>
<comment type="caution">
    <text evidence="5">The sequence shown here is derived from an EMBL/GenBank/DDBJ whole genome shotgun (WGS) entry which is preliminary data.</text>
</comment>
<evidence type="ECO:0000256" key="3">
    <source>
        <dbReference type="ARBA" id="ARBA00022898"/>
    </source>
</evidence>
<dbReference type="PANTHER" id="PTHR43094:SF1">
    <property type="entry name" value="AMINOTRANSFERASE CLASS-III"/>
    <property type="match status" value="1"/>
</dbReference>
<dbReference type="Proteomes" id="UP000028549">
    <property type="component" value="Unassembled WGS sequence"/>
</dbReference>
<dbReference type="Gene3D" id="3.40.640.10">
    <property type="entry name" value="Type I PLP-dependent aspartate aminotransferase-like (Major domain)"/>
    <property type="match status" value="1"/>
</dbReference>
<evidence type="ECO:0000256" key="2">
    <source>
        <dbReference type="ARBA" id="ARBA00008954"/>
    </source>
</evidence>
<dbReference type="GO" id="GO:0008483">
    <property type="term" value="F:transaminase activity"/>
    <property type="evidence" value="ECO:0007669"/>
    <property type="project" value="InterPro"/>
</dbReference>
<dbReference type="STRING" id="246786.GS18_0208155"/>
<keyword evidence="6" id="KW-1185">Reference proteome</keyword>
<dbReference type="AlphaFoldDB" id="A0A084GZP5"/>
<dbReference type="PROSITE" id="PS00600">
    <property type="entry name" value="AA_TRANSFER_CLASS_3"/>
    <property type="match status" value="1"/>
</dbReference>
<dbReference type="InterPro" id="IPR005814">
    <property type="entry name" value="Aminotrans_3"/>
</dbReference>
<protein>
    <recommendedName>
        <fullName evidence="7">Aspartate aminotransferase family protein</fullName>
    </recommendedName>
</protein>
<dbReference type="InterPro" id="IPR015424">
    <property type="entry name" value="PyrdxlP-dep_Trfase"/>
</dbReference>
<dbReference type="NCBIfam" id="NF005375">
    <property type="entry name" value="PRK06917.1"/>
    <property type="match status" value="1"/>
</dbReference>
<evidence type="ECO:0008006" key="7">
    <source>
        <dbReference type="Google" id="ProtNLM"/>
    </source>
</evidence>
<gene>
    <name evidence="5" type="ORF">GS18_0208155</name>
</gene>
<reference evidence="5 6" key="1">
    <citation type="journal article" date="2005" name="Int. J. Syst. Evol. Microbiol.">
        <title>Bacillus cibi sp. nov., isolated from jeotgal, a traditional Korean fermented seafood.</title>
        <authorList>
            <person name="Yoon J.H."/>
            <person name="Lee C.H."/>
            <person name="Oh T.K."/>
        </authorList>
    </citation>
    <scope>NUCLEOTIDE SEQUENCE [LARGE SCALE GENOMIC DNA]</scope>
    <source>
        <strain evidence="5 6">DSM 16189</strain>
    </source>
</reference>
<dbReference type="RefSeq" id="WP_029565895.1">
    <property type="nucleotide sequence ID" value="NZ_JNVC02000004.1"/>
</dbReference>
<comment type="cofactor">
    <cofactor evidence="1">
        <name>pyridoxal 5'-phosphate</name>
        <dbReference type="ChEBI" id="CHEBI:597326"/>
    </cofactor>
</comment>
<comment type="similarity">
    <text evidence="2 4">Belongs to the class-III pyridoxal-phosphate-dependent aminotransferase family.</text>
</comment>
<dbReference type="InterPro" id="IPR015422">
    <property type="entry name" value="PyrdxlP-dep_Trfase_small"/>
</dbReference>
<evidence type="ECO:0000256" key="1">
    <source>
        <dbReference type="ARBA" id="ARBA00001933"/>
    </source>
</evidence>
<keyword evidence="3 4" id="KW-0663">Pyridoxal phosphate</keyword>
<dbReference type="CDD" id="cd00610">
    <property type="entry name" value="OAT_like"/>
    <property type="match status" value="1"/>
</dbReference>
<evidence type="ECO:0000313" key="5">
    <source>
        <dbReference type="EMBL" id="KEZ52807.1"/>
    </source>
</evidence>
<organism evidence="5 6">
    <name type="scientific">Metabacillus indicus</name>
    <name type="common">Bacillus indicus</name>
    <dbReference type="NCBI Taxonomy" id="246786"/>
    <lineage>
        <taxon>Bacteria</taxon>
        <taxon>Bacillati</taxon>
        <taxon>Bacillota</taxon>
        <taxon>Bacilli</taxon>
        <taxon>Bacillales</taxon>
        <taxon>Bacillaceae</taxon>
        <taxon>Metabacillus</taxon>
    </lineage>
</organism>